<evidence type="ECO:0000256" key="2">
    <source>
        <dbReference type="ARBA" id="ARBA00022737"/>
    </source>
</evidence>
<keyword evidence="4" id="KW-0539">Nucleus</keyword>
<dbReference type="SUPFAM" id="SSF46689">
    <property type="entry name" value="Homeodomain-like"/>
    <property type="match status" value="1"/>
</dbReference>
<dbReference type="InterPro" id="IPR001005">
    <property type="entry name" value="SANT/Myb"/>
</dbReference>
<dbReference type="Proteomes" id="UP000197138">
    <property type="component" value="Unassembled WGS sequence"/>
</dbReference>
<dbReference type="GO" id="GO:0009733">
    <property type="term" value="P:response to auxin"/>
    <property type="evidence" value="ECO:0007669"/>
    <property type="project" value="TreeGrafter"/>
</dbReference>
<dbReference type="PANTHER" id="PTHR10641:SF1152">
    <property type="entry name" value="TRANSCRIPTION FACTOR MYB60"/>
    <property type="match status" value="1"/>
</dbReference>
<dbReference type="Gene3D" id="1.10.10.60">
    <property type="entry name" value="Homeodomain-like"/>
    <property type="match status" value="2"/>
</dbReference>
<comment type="subcellular location">
    <subcellularLocation>
        <location evidence="1">Nucleus</location>
    </subcellularLocation>
</comment>
<organism evidence="7 8">
    <name type="scientific">Punica granatum</name>
    <name type="common">Pomegranate</name>
    <dbReference type="NCBI Taxonomy" id="22663"/>
    <lineage>
        <taxon>Eukaryota</taxon>
        <taxon>Viridiplantae</taxon>
        <taxon>Streptophyta</taxon>
        <taxon>Embryophyta</taxon>
        <taxon>Tracheophyta</taxon>
        <taxon>Spermatophyta</taxon>
        <taxon>Magnoliopsida</taxon>
        <taxon>eudicotyledons</taxon>
        <taxon>Gunneridae</taxon>
        <taxon>Pentapetalae</taxon>
        <taxon>rosids</taxon>
        <taxon>malvids</taxon>
        <taxon>Myrtales</taxon>
        <taxon>Lythraceae</taxon>
        <taxon>Punica</taxon>
    </lineage>
</organism>
<protein>
    <submittedName>
        <fullName evidence="10">Transcription factor MYB60</fullName>
    </submittedName>
</protein>
<name>A0A218X2G6_PUNGR</name>
<evidence type="ECO:0000313" key="10">
    <source>
        <dbReference type="RefSeq" id="XP_031379656.1"/>
    </source>
</evidence>
<dbReference type="InterPro" id="IPR017930">
    <property type="entry name" value="Myb_dom"/>
</dbReference>
<dbReference type="EMBL" id="MTKT01002492">
    <property type="protein sequence ID" value="OWM78850.1"/>
    <property type="molecule type" value="Genomic_DNA"/>
</dbReference>
<feature type="domain" description="HTH myb-type" evidence="6">
    <location>
        <begin position="12"/>
        <end position="65"/>
    </location>
</feature>
<dbReference type="RefSeq" id="XP_031379656.1">
    <property type="nucleotide sequence ID" value="XM_031523796.1"/>
</dbReference>
<feature type="domain" description="Myb-like" evidence="5">
    <location>
        <begin position="62"/>
        <end position="112"/>
    </location>
</feature>
<feature type="domain" description="Myb-like" evidence="5">
    <location>
        <begin position="9"/>
        <end position="61"/>
    </location>
</feature>
<dbReference type="Pfam" id="PF00249">
    <property type="entry name" value="Myb_DNA-binding"/>
    <property type="match status" value="2"/>
</dbReference>
<sequence>MGRPPCCDQVGIKKGPWTPEEDIILVSYIQEHGPGNWRSVPTNTGLLRCSKSCRLRWTNYLRPGIKRGNFTPHEEGMIIHLQALLGNKWAAIASYLPQRTDNDIKNYWNTHLKKKLKKFQASDQTGTAHHDQLVQRSTLGDQRRGLAGDITSSSSSSTYASSTENISRLLEGWMRSSPKNSTNTTTAFATTNSGNYNLKNLELEKDSSIENATASLSCYHPKVEQEEVFCGDRLIPHDEFESILSFENLNANVSWDKSSTCDQKVAIGRLRSDHPQQQQASPPPPLSFLEKWLFDETTNGGQVEEIMELPSIF</sequence>
<feature type="domain" description="HTH myb-type" evidence="6">
    <location>
        <begin position="66"/>
        <end position="116"/>
    </location>
</feature>
<dbReference type="InterPro" id="IPR015495">
    <property type="entry name" value="Myb_TF_plants"/>
</dbReference>
<dbReference type="CDD" id="cd00167">
    <property type="entry name" value="SANT"/>
    <property type="match status" value="2"/>
</dbReference>
<dbReference type="SMART" id="SM00717">
    <property type="entry name" value="SANT"/>
    <property type="match status" value="2"/>
</dbReference>
<dbReference type="GeneID" id="116194888"/>
<dbReference type="InterPro" id="IPR009057">
    <property type="entry name" value="Homeodomain-like_sf"/>
</dbReference>
<dbReference type="AlphaFoldDB" id="A0A218X2G6"/>
<evidence type="ECO:0000259" key="6">
    <source>
        <dbReference type="PROSITE" id="PS51294"/>
    </source>
</evidence>
<dbReference type="GO" id="GO:0005634">
    <property type="term" value="C:nucleus"/>
    <property type="evidence" value="ECO:0007669"/>
    <property type="project" value="UniProtKB-SubCell"/>
</dbReference>
<proteinExistence type="predicted"/>
<accession>A0A218X2G6</accession>
<evidence type="ECO:0000313" key="7">
    <source>
        <dbReference type="EMBL" id="OWM78850.1"/>
    </source>
</evidence>
<reference evidence="10" key="4">
    <citation type="submission" date="2025-04" db="UniProtKB">
        <authorList>
            <consortium name="RefSeq"/>
        </authorList>
    </citation>
    <scope>IDENTIFICATION</scope>
    <source>
        <tissue evidence="10">Leaf</tissue>
    </source>
</reference>
<evidence type="ECO:0000256" key="3">
    <source>
        <dbReference type="ARBA" id="ARBA00023125"/>
    </source>
</evidence>
<keyword evidence="9" id="KW-1185">Reference proteome</keyword>
<evidence type="ECO:0000256" key="1">
    <source>
        <dbReference type="ARBA" id="ARBA00004123"/>
    </source>
</evidence>
<evidence type="ECO:0000256" key="4">
    <source>
        <dbReference type="ARBA" id="ARBA00023242"/>
    </source>
</evidence>
<gene>
    <name evidence="10" type="primary">LOC116194888</name>
    <name evidence="7" type="ORF">CDL15_Pgr003021</name>
</gene>
<evidence type="ECO:0000313" key="9">
    <source>
        <dbReference type="Proteomes" id="UP000515151"/>
    </source>
</evidence>
<evidence type="ECO:0000259" key="5">
    <source>
        <dbReference type="PROSITE" id="PS50090"/>
    </source>
</evidence>
<reference evidence="8" key="1">
    <citation type="journal article" date="2017" name="Plant J.">
        <title>The pomegranate (Punica granatum L.) genome and the genomics of punicalagin biosynthesis.</title>
        <authorList>
            <person name="Qin G."/>
            <person name="Xu C."/>
            <person name="Ming R."/>
            <person name="Tang H."/>
            <person name="Guyot R."/>
            <person name="Kramer E.M."/>
            <person name="Hu Y."/>
            <person name="Yi X."/>
            <person name="Qi Y."/>
            <person name="Xu X."/>
            <person name="Gao Z."/>
            <person name="Pan H."/>
            <person name="Jian J."/>
            <person name="Tian Y."/>
            <person name="Yue Z."/>
            <person name="Xu Y."/>
        </authorList>
    </citation>
    <scope>NUCLEOTIDE SEQUENCE [LARGE SCALE GENOMIC DNA]</scope>
    <source>
        <strain evidence="8">cv. Dabenzi</strain>
    </source>
</reference>
<dbReference type="Proteomes" id="UP000515151">
    <property type="component" value="Chromosome 2"/>
</dbReference>
<reference evidence="9" key="3">
    <citation type="journal article" date="2020" name="Plant Biotechnol. J.">
        <title>The pomegranate (Punica granatum L.) draft genome dissects genetic divergence between soft- and hard-seeded cultivars.</title>
        <authorList>
            <person name="Luo X."/>
            <person name="Li H."/>
            <person name="Wu Z."/>
            <person name="Yao W."/>
            <person name="Zhao P."/>
            <person name="Cao D."/>
            <person name="Yu H."/>
            <person name="Li K."/>
            <person name="Poudel K."/>
            <person name="Zhao D."/>
            <person name="Zhang F."/>
            <person name="Xia X."/>
            <person name="Chen L."/>
            <person name="Wang Q."/>
            <person name="Jing D."/>
            <person name="Cao S."/>
        </authorList>
    </citation>
    <scope>NUCLEOTIDE SEQUENCE [LARGE SCALE GENOMIC DNA]</scope>
</reference>
<dbReference type="PROSITE" id="PS51294">
    <property type="entry name" value="HTH_MYB"/>
    <property type="match status" value="2"/>
</dbReference>
<dbReference type="PROSITE" id="PS50090">
    <property type="entry name" value="MYB_LIKE"/>
    <property type="match status" value="2"/>
</dbReference>
<dbReference type="PANTHER" id="PTHR10641">
    <property type="entry name" value="MYB FAMILY TRANSCRIPTION FACTOR"/>
    <property type="match status" value="1"/>
</dbReference>
<reference evidence="7" key="2">
    <citation type="submission" date="2017-06" db="EMBL/GenBank/DDBJ databases">
        <title>The pomegranate genome and the genomics of punicalagin biosynthesis.</title>
        <authorList>
            <person name="Xu C."/>
        </authorList>
    </citation>
    <scope>NUCLEOTIDE SEQUENCE [LARGE SCALE GENOMIC DNA]</scope>
    <source>
        <tissue evidence="7">Fresh leaf</tissue>
    </source>
</reference>
<evidence type="ECO:0000313" key="8">
    <source>
        <dbReference type="Proteomes" id="UP000197138"/>
    </source>
</evidence>
<dbReference type="OrthoDB" id="2143914at2759"/>
<dbReference type="FunFam" id="1.10.10.60:FF:000001">
    <property type="entry name" value="MYB-related transcription factor"/>
    <property type="match status" value="1"/>
</dbReference>
<dbReference type="GO" id="GO:0003677">
    <property type="term" value="F:DNA binding"/>
    <property type="evidence" value="ECO:0007669"/>
    <property type="project" value="UniProtKB-KW"/>
</dbReference>
<keyword evidence="3" id="KW-0238">DNA-binding</keyword>
<keyword evidence="2" id="KW-0677">Repeat</keyword>